<proteinExistence type="evidence at transcript level"/>
<organism evidence="2">
    <name type="scientific">Drosophila melanogaster</name>
    <name type="common">Fruit fly</name>
    <dbReference type="NCBI Taxonomy" id="7227"/>
    <lineage>
        <taxon>Eukaryota</taxon>
        <taxon>Metazoa</taxon>
        <taxon>Ecdysozoa</taxon>
        <taxon>Arthropoda</taxon>
        <taxon>Hexapoda</taxon>
        <taxon>Insecta</taxon>
        <taxon>Pterygota</taxon>
        <taxon>Neoptera</taxon>
        <taxon>Endopterygota</taxon>
        <taxon>Diptera</taxon>
        <taxon>Brachycera</taxon>
        <taxon>Muscomorpha</taxon>
        <taxon>Ephydroidea</taxon>
        <taxon>Drosophilidae</taxon>
        <taxon>Drosophila</taxon>
        <taxon>Sophophora</taxon>
    </lineage>
</organism>
<dbReference type="OrthoDB" id="7865997at2759"/>
<accession>C8VV17</accession>
<gene>
    <name evidence="2" type="primary">CG31867-RA</name>
</gene>
<dbReference type="Bgee" id="FBgn0051867">
    <property type="expression patterns" value="Expressed in early-mid elongation-stage spermatid (Drosophila) in testis and 20 other cell types or tissues"/>
</dbReference>
<name>C8VV17_DROME</name>
<evidence type="ECO:0000313" key="2">
    <source>
        <dbReference type="EMBL" id="ACV82462.1"/>
    </source>
</evidence>
<reference evidence="2" key="1">
    <citation type="submission" date="2009-09" db="EMBL/GenBank/DDBJ databases">
        <authorList>
            <person name="Carlson J."/>
            <person name="Booth B."/>
            <person name="Frise E."/>
            <person name="Sandler J."/>
            <person name="Wan K."/>
            <person name="Yu C."/>
            <person name="Celniker S."/>
        </authorList>
    </citation>
    <scope>NUCLEOTIDE SEQUENCE</scope>
</reference>
<feature type="non-terminal residue" evidence="2">
    <location>
        <position position="1"/>
    </location>
</feature>
<dbReference type="HOGENOM" id="CLU_1355920_0_0_1"/>
<keyword evidence="1" id="KW-0812">Transmembrane</keyword>
<keyword evidence="1" id="KW-1133">Transmembrane helix</keyword>
<evidence type="ECO:0000256" key="1">
    <source>
        <dbReference type="SAM" id="Phobius"/>
    </source>
</evidence>
<sequence length="228" mass="26003">PVCLDFLRNSKLIVFFCVLIMRDYASNVIRSHRCLCIFTVLQLTLMLSMLEVQIQIDQSPELQRPMTRVLLGAQLGELAWSPLFSGFAMGAMFYGYGLIHLPSKGPLGCFFSRLRTAGLSVWQQCSPVMLVPWTLKVAQGLSLFPCHLWEFLANEVCLETDNCLQHVILAFVLWIYLLILAITSLVSVVRLNLQMLADRHIHSRDHELRAYVRGINELLGFEMIMVTE</sequence>
<dbReference type="EMBL" id="BT099763">
    <property type="protein sequence ID" value="ACV82462.1"/>
    <property type="molecule type" value="mRNA"/>
</dbReference>
<protein>
    <submittedName>
        <fullName evidence="2">MIP05153p</fullName>
    </submittedName>
</protein>
<keyword evidence="1" id="KW-0472">Membrane</keyword>
<dbReference type="VEuPathDB" id="VectorBase:FBgn0051867"/>
<dbReference type="AlphaFoldDB" id="C8VV17"/>
<feature type="transmembrane region" description="Helical" evidence="1">
    <location>
        <begin position="168"/>
        <end position="189"/>
    </location>
</feature>
<feature type="transmembrane region" description="Helical" evidence="1">
    <location>
        <begin position="78"/>
        <end position="96"/>
    </location>
</feature>
<dbReference type="ExpressionAtlas" id="C8VV17">
    <property type="expression patterns" value="baseline and differential"/>
</dbReference>